<dbReference type="EMBL" id="QSQU01000094">
    <property type="protein sequence ID" value="RGK52965.1"/>
    <property type="molecule type" value="Genomic_DNA"/>
</dbReference>
<organism evidence="1 2">
    <name type="scientific">Bacteroides xylanisolvens</name>
    <dbReference type="NCBI Taxonomy" id="371601"/>
    <lineage>
        <taxon>Bacteria</taxon>
        <taxon>Pseudomonadati</taxon>
        <taxon>Bacteroidota</taxon>
        <taxon>Bacteroidia</taxon>
        <taxon>Bacteroidales</taxon>
        <taxon>Bacteroidaceae</taxon>
        <taxon>Bacteroides</taxon>
    </lineage>
</organism>
<dbReference type="AlphaFoldDB" id="A0A3E4MTF5"/>
<dbReference type="Proteomes" id="UP000261210">
    <property type="component" value="Unassembled WGS sequence"/>
</dbReference>
<protein>
    <recommendedName>
        <fullName evidence="3">CpXC domain-containing protein</fullName>
    </recommendedName>
</protein>
<evidence type="ECO:0008006" key="3">
    <source>
        <dbReference type="Google" id="ProtNLM"/>
    </source>
</evidence>
<sequence>MQIIECENCHGYFELPEDSFERLNRVLKAGSGSIYLKCPYCNGTTALNRFTDLYTDVGLLKRTENPEVNIQYGLLPQKYEHCIQNLGVTVSINHEQYKLYSIKELFTNVNIDGHCYAQIRQLQGFSNTLNELSEISSKEREVLNDALAIGEGDGSVLFALPKDFELSVFYTDGSYISPLHLTINSLIKKITNIK</sequence>
<reference evidence="1 2" key="1">
    <citation type="submission" date="2018-08" db="EMBL/GenBank/DDBJ databases">
        <title>A genome reference for cultivated species of the human gut microbiota.</title>
        <authorList>
            <person name="Zou Y."/>
            <person name="Xue W."/>
            <person name="Luo G."/>
        </authorList>
    </citation>
    <scope>NUCLEOTIDE SEQUENCE [LARGE SCALE GENOMIC DNA]</scope>
    <source>
        <strain evidence="1 2">TF10-34</strain>
    </source>
</reference>
<evidence type="ECO:0000313" key="1">
    <source>
        <dbReference type="EMBL" id="RGK52965.1"/>
    </source>
</evidence>
<gene>
    <name evidence="1" type="ORF">DXD03_24395</name>
</gene>
<dbReference type="RefSeq" id="WP_117685416.1">
    <property type="nucleotide sequence ID" value="NZ_QSQU01000094.1"/>
</dbReference>
<comment type="caution">
    <text evidence="1">The sequence shown here is derived from an EMBL/GenBank/DDBJ whole genome shotgun (WGS) entry which is preliminary data.</text>
</comment>
<evidence type="ECO:0000313" key="2">
    <source>
        <dbReference type="Proteomes" id="UP000261210"/>
    </source>
</evidence>
<proteinExistence type="predicted"/>
<accession>A0A3E4MTF5</accession>
<name>A0A3E4MTF5_9BACE</name>